<name>A0A2I1P7V2_9MICO</name>
<evidence type="ECO:0000313" key="1">
    <source>
        <dbReference type="EMBL" id="PKZ40681.1"/>
    </source>
</evidence>
<sequence length="34" mass="3819">LINEDPYGEGWLYEVKVTEAGELMDAEAYQAANE</sequence>
<dbReference type="Proteomes" id="UP000234206">
    <property type="component" value="Unassembled WGS sequence"/>
</dbReference>
<dbReference type="InterPro" id="IPR033753">
    <property type="entry name" value="GCV_H/Fam206"/>
</dbReference>
<dbReference type="Gene3D" id="2.40.50.100">
    <property type="match status" value="1"/>
</dbReference>
<dbReference type="EMBL" id="PKIZ01000129">
    <property type="protein sequence ID" value="PKZ40681.1"/>
    <property type="molecule type" value="Genomic_DNA"/>
</dbReference>
<feature type="non-terminal residue" evidence="1">
    <location>
        <position position="1"/>
    </location>
</feature>
<gene>
    <name evidence="1" type="ORF">CYJ76_11840</name>
</gene>
<organism evidence="1 2">
    <name type="scientific">Kytococcus schroeteri</name>
    <dbReference type="NCBI Taxonomy" id="138300"/>
    <lineage>
        <taxon>Bacteria</taxon>
        <taxon>Bacillati</taxon>
        <taxon>Actinomycetota</taxon>
        <taxon>Actinomycetes</taxon>
        <taxon>Micrococcales</taxon>
        <taxon>Kytococcaceae</taxon>
        <taxon>Kytococcus</taxon>
    </lineage>
</organism>
<proteinExistence type="predicted"/>
<dbReference type="InterPro" id="IPR011053">
    <property type="entry name" value="Single_hybrid_motif"/>
</dbReference>
<accession>A0A2I1P7V2</accession>
<dbReference type="AlphaFoldDB" id="A0A2I1P7V2"/>
<comment type="caution">
    <text evidence="1">The sequence shown here is derived from an EMBL/GenBank/DDBJ whole genome shotgun (WGS) entry which is preliminary data.</text>
</comment>
<reference evidence="1 2" key="1">
    <citation type="submission" date="2017-12" db="EMBL/GenBank/DDBJ databases">
        <title>Phylogenetic diversity of female urinary microbiome.</title>
        <authorList>
            <person name="Thomas-White K."/>
            <person name="Wolfe A.J."/>
        </authorList>
    </citation>
    <scope>NUCLEOTIDE SEQUENCE [LARGE SCALE GENOMIC DNA]</scope>
    <source>
        <strain evidence="1 2">UMB1298</strain>
    </source>
</reference>
<evidence type="ECO:0000313" key="2">
    <source>
        <dbReference type="Proteomes" id="UP000234206"/>
    </source>
</evidence>
<dbReference type="Pfam" id="PF01597">
    <property type="entry name" value="GCV_H"/>
    <property type="match status" value="1"/>
</dbReference>
<protein>
    <submittedName>
        <fullName evidence="1">Glycine cleavage system protein H</fullName>
    </submittedName>
</protein>
<dbReference type="SUPFAM" id="SSF51230">
    <property type="entry name" value="Single hybrid motif"/>
    <property type="match status" value="1"/>
</dbReference>
<keyword evidence="2" id="KW-1185">Reference proteome</keyword>